<organism evidence="2 3">
    <name type="scientific">Nezara viridula</name>
    <name type="common">Southern green stink bug</name>
    <name type="synonym">Cimex viridulus</name>
    <dbReference type="NCBI Taxonomy" id="85310"/>
    <lineage>
        <taxon>Eukaryota</taxon>
        <taxon>Metazoa</taxon>
        <taxon>Ecdysozoa</taxon>
        <taxon>Arthropoda</taxon>
        <taxon>Hexapoda</taxon>
        <taxon>Insecta</taxon>
        <taxon>Pterygota</taxon>
        <taxon>Neoptera</taxon>
        <taxon>Paraneoptera</taxon>
        <taxon>Hemiptera</taxon>
        <taxon>Heteroptera</taxon>
        <taxon>Panheteroptera</taxon>
        <taxon>Pentatomomorpha</taxon>
        <taxon>Pentatomoidea</taxon>
        <taxon>Pentatomidae</taxon>
        <taxon>Pentatominae</taxon>
        <taxon>Nezara</taxon>
    </lineage>
</organism>
<dbReference type="AlphaFoldDB" id="A0A9P0E836"/>
<dbReference type="Proteomes" id="UP001152798">
    <property type="component" value="Chromosome 1"/>
</dbReference>
<dbReference type="GO" id="GO:0005096">
    <property type="term" value="F:GTPase activator activity"/>
    <property type="evidence" value="ECO:0007669"/>
    <property type="project" value="TreeGrafter"/>
</dbReference>
<gene>
    <name evidence="2" type="ORF">NEZAVI_LOCUS1378</name>
</gene>
<protein>
    <submittedName>
        <fullName evidence="2">Uncharacterized protein</fullName>
    </submittedName>
</protein>
<dbReference type="SUPFAM" id="SSF47769">
    <property type="entry name" value="SAM/Pointed domain"/>
    <property type="match status" value="1"/>
</dbReference>
<keyword evidence="3" id="KW-1185">Reference proteome</keyword>
<dbReference type="GO" id="GO:0035023">
    <property type="term" value="P:regulation of Rho protein signal transduction"/>
    <property type="evidence" value="ECO:0007669"/>
    <property type="project" value="TreeGrafter"/>
</dbReference>
<dbReference type="InterPro" id="IPR013761">
    <property type="entry name" value="SAM/pointed_sf"/>
</dbReference>
<sequence length="163" mass="18137">MRFPSMEFVAEISILNHPSSSSPFQSSSIKGLPNCAFPSSVVFLLIFNLQFPIDVNSVEKDHPFLDPDSLQSLFRRLQALNKCAAMKIDAPAKQQPVGQSSRSSRWTIVEQEAPKKEGGHRIRKEFFSSSNGASSLAGDCRLTPGRQRGARYPLLREAKRSRS</sequence>
<feature type="compositionally biased region" description="Basic and acidic residues" evidence="1">
    <location>
        <begin position="154"/>
        <end position="163"/>
    </location>
</feature>
<name>A0A9P0E836_NEZVI</name>
<dbReference type="PANTHER" id="PTHR12659">
    <property type="entry name" value="RHO-TYPE GTPASE ACTIVATING PROTEIN"/>
    <property type="match status" value="1"/>
</dbReference>
<dbReference type="PANTHER" id="PTHR12659:SF7">
    <property type="entry name" value="CROSSVEINLESS C, ISOFORM C"/>
    <property type="match status" value="1"/>
</dbReference>
<dbReference type="EMBL" id="OV725077">
    <property type="protein sequence ID" value="CAH1390124.1"/>
    <property type="molecule type" value="Genomic_DNA"/>
</dbReference>
<evidence type="ECO:0000313" key="2">
    <source>
        <dbReference type="EMBL" id="CAH1390124.1"/>
    </source>
</evidence>
<feature type="region of interest" description="Disordered" evidence="1">
    <location>
        <begin position="91"/>
        <end position="163"/>
    </location>
</feature>
<reference evidence="2" key="1">
    <citation type="submission" date="2022-01" db="EMBL/GenBank/DDBJ databases">
        <authorList>
            <person name="King R."/>
        </authorList>
    </citation>
    <scope>NUCLEOTIDE SEQUENCE</scope>
</reference>
<dbReference type="Gene3D" id="1.10.287.2070">
    <property type="match status" value="1"/>
</dbReference>
<proteinExistence type="predicted"/>
<dbReference type="GO" id="GO:0030036">
    <property type="term" value="P:actin cytoskeleton organization"/>
    <property type="evidence" value="ECO:0007669"/>
    <property type="project" value="TreeGrafter"/>
</dbReference>
<evidence type="ECO:0000256" key="1">
    <source>
        <dbReference type="SAM" id="MobiDB-lite"/>
    </source>
</evidence>
<accession>A0A9P0E836</accession>
<evidence type="ECO:0000313" key="3">
    <source>
        <dbReference type="Proteomes" id="UP001152798"/>
    </source>
</evidence>
<feature type="compositionally biased region" description="Basic and acidic residues" evidence="1">
    <location>
        <begin position="112"/>
        <end position="126"/>
    </location>
</feature>
<feature type="compositionally biased region" description="Polar residues" evidence="1">
    <location>
        <begin position="96"/>
        <end position="106"/>
    </location>
</feature>
<dbReference type="OrthoDB" id="10003330at2759"/>